<dbReference type="EMBL" id="CP111027">
    <property type="protein sequence ID" value="WAR29877.1"/>
    <property type="molecule type" value="Genomic_DNA"/>
</dbReference>
<feature type="compositionally biased region" description="Basic and acidic residues" evidence="5">
    <location>
        <begin position="8"/>
        <end position="25"/>
    </location>
</feature>
<reference evidence="8" key="1">
    <citation type="submission" date="2022-11" db="EMBL/GenBank/DDBJ databases">
        <title>Centuries of genome instability and evolution in soft-shell clam transmissible cancer (bioRxiv).</title>
        <authorList>
            <person name="Hart S.F.M."/>
            <person name="Yonemitsu M.A."/>
            <person name="Giersch R.M."/>
            <person name="Beal B.F."/>
            <person name="Arriagada G."/>
            <person name="Davis B.W."/>
            <person name="Ostrander E.A."/>
            <person name="Goff S.P."/>
            <person name="Metzger M.J."/>
        </authorList>
    </citation>
    <scope>NUCLEOTIDE SEQUENCE</scope>
    <source>
        <strain evidence="8">MELC-2E11</strain>
        <tissue evidence="8">Siphon/mantle</tissue>
    </source>
</reference>
<keyword evidence="3" id="KW-0378">Hydrolase</keyword>
<keyword evidence="9" id="KW-1185">Reference proteome</keyword>
<evidence type="ECO:0000256" key="2">
    <source>
        <dbReference type="ARBA" id="ARBA00022741"/>
    </source>
</evidence>
<dbReference type="Gene3D" id="3.40.50.300">
    <property type="entry name" value="P-loop containing nucleotide triphosphate hydrolases"/>
    <property type="match status" value="1"/>
</dbReference>
<evidence type="ECO:0000313" key="9">
    <source>
        <dbReference type="Proteomes" id="UP001164746"/>
    </source>
</evidence>
<keyword evidence="6" id="KW-0812">Transmembrane</keyword>
<dbReference type="PANTHER" id="PTHR32341:SF10">
    <property type="entry name" value="INTERFERON-INDUCIBLE GTPASE 5"/>
    <property type="match status" value="1"/>
</dbReference>
<dbReference type="Pfam" id="PF05049">
    <property type="entry name" value="IIGP"/>
    <property type="match status" value="1"/>
</dbReference>
<sequence>MDSAKASDTIKKIDSQEKQQHRLSTEDDSEGAFEALQSKNRQAVNIPSGSSIAPIQGASDALQIKNRQAVNLPSGSSIAPIQDSCGAQDVQQSTVDFEYKDGLLFLPSVETSQATEMHVHQDEDADCNEPNLDSLSEEVVKLLDRQNIPEPTTTNNAGPSDEEEFNARQSEQERTRRISLKEAFKRDGYASLHEEIKKQLESWKDVNLNIAVIGVSGTGKSTFINTVIGKHVAESGSIETTLKCTPFPHPGYKNVKFWDIPGVGSPKFPKETYLEKINFKTYDIFLLLFSTRMYTENTWLLDEISKEGKKAYLVRTMIDNVNDSVQRDYQGKKTEEEVHQMIIGNIQENMPTIARNHIFLICCFRQDYADFENLLKTILQELPDMKRTTLALSLSATSDEIITLKVKELKARTPKVSAGVSIGTVIPIVGICVQVGALYKEVMFYRQQLGTDEDSIKKIAKRIDLKEDEIYEKLDLADKAFFRSVFAFSAFAVNAGGYLFLKETAKVAVPIIGTLVSGVSNYKWSVFTLESILSKFEIEARKLNRFLKEWTEKKE</sequence>
<evidence type="ECO:0000256" key="5">
    <source>
        <dbReference type="SAM" id="MobiDB-lite"/>
    </source>
</evidence>
<keyword evidence="6" id="KW-1133">Transmembrane helix</keyword>
<dbReference type="InterPro" id="IPR027417">
    <property type="entry name" value="P-loop_NTPase"/>
</dbReference>
<dbReference type="InterPro" id="IPR051515">
    <property type="entry name" value="IRG"/>
</dbReference>
<evidence type="ECO:0000313" key="8">
    <source>
        <dbReference type="EMBL" id="WAR29877.1"/>
    </source>
</evidence>
<feature type="region of interest" description="Disordered" evidence="5">
    <location>
        <begin position="145"/>
        <end position="176"/>
    </location>
</feature>
<comment type="similarity">
    <text evidence="1">Belongs to the TRAFAC class dynamin-like GTPase superfamily. IRG family.</text>
</comment>
<dbReference type="InterPro" id="IPR030385">
    <property type="entry name" value="G_IRG_dom"/>
</dbReference>
<keyword evidence="4" id="KW-0342">GTP-binding</keyword>
<dbReference type="PANTHER" id="PTHR32341">
    <property type="entry name" value="INTERFERON-INDUCIBLE GTPASE"/>
    <property type="match status" value="1"/>
</dbReference>
<dbReference type="Proteomes" id="UP001164746">
    <property type="component" value="Chromosome 16"/>
</dbReference>
<keyword evidence="2" id="KW-0547">Nucleotide-binding</keyword>
<feature type="transmembrane region" description="Helical" evidence="6">
    <location>
        <begin position="416"/>
        <end position="439"/>
    </location>
</feature>
<feature type="region of interest" description="Disordered" evidence="5">
    <location>
        <begin position="1"/>
        <end position="34"/>
    </location>
</feature>
<gene>
    <name evidence="8" type="ORF">MAR_003445</name>
</gene>
<feature type="transmembrane region" description="Helical" evidence="6">
    <location>
        <begin position="480"/>
        <end position="501"/>
    </location>
</feature>
<feature type="domain" description="IRG-type G" evidence="7">
    <location>
        <begin position="206"/>
        <end position="381"/>
    </location>
</feature>
<organism evidence="8 9">
    <name type="scientific">Mya arenaria</name>
    <name type="common">Soft-shell clam</name>
    <dbReference type="NCBI Taxonomy" id="6604"/>
    <lineage>
        <taxon>Eukaryota</taxon>
        <taxon>Metazoa</taxon>
        <taxon>Spiralia</taxon>
        <taxon>Lophotrochozoa</taxon>
        <taxon>Mollusca</taxon>
        <taxon>Bivalvia</taxon>
        <taxon>Autobranchia</taxon>
        <taxon>Heteroconchia</taxon>
        <taxon>Euheterodonta</taxon>
        <taxon>Imparidentia</taxon>
        <taxon>Neoheterodontei</taxon>
        <taxon>Myida</taxon>
        <taxon>Myoidea</taxon>
        <taxon>Myidae</taxon>
        <taxon>Mya</taxon>
    </lineage>
</organism>
<evidence type="ECO:0000256" key="6">
    <source>
        <dbReference type="SAM" id="Phobius"/>
    </source>
</evidence>
<dbReference type="SUPFAM" id="SSF52540">
    <property type="entry name" value="P-loop containing nucleoside triphosphate hydrolases"/>
    <property type="match status" value="1"/>
</dbReference>
<dbReference type="PROSITE" id="PS51716">
    <property type="entry name" value="G_IRG"/>
    <property type="match status" value="1"/>
</dbReference>
<evidence type="ECO:0000256" key="1">
    <source>
        <dbReference type="ARBA" id="ARBA00005429"/>
    </source>
</evidence>
<evidence type="ECO:0000259" key="7">
    <source>
        <dbReference type="PROSITE" id="PS51716"/>
    </source>
</evidence>
<keyword evidence="6" id="KW-0472">Membrane</keyword>
<feature type="compositionally biased region" description="Polar residues" evidence="5">
    <location>
        <begin position="149"/>
        <end position="158"/>
    </location>
</feature>
<evidence type="ECO:0000256" key="4">
    <source>
        <dbReference type="ARBA" id="ARBA00023134"/>
    </source>
</evidence>
<dbReference type="InterPro" id="IPR007743">
    <property type="entry name" value="Immunity-related_GTPase-like"/>
</dbReference>
<name>A0ABY7G955_MYAAR</name>
<protein>
    <submittedName>
        <fullName evidence="8">IIGP5-like protein</fullName>
    </submittedName>
</protein>
<proteinExistence type="inferred from homology"/>
<accession>A0ABY7G955</accession>
<evidence type="ECO:0000256" key="3">
    <source>
        <dbReference type="ARBA" id="ARBA00022801"/>
    </source>
</evidence>